<comment type="similarity">
    <text evidence="2">Belongs to the FAD-binding oxidoreductase/transferase type 4 family.</text>
</comment>
<evidence type="ECO:0000256" key="4">
    <source>
        <dbReference type="ARBA" id="ARBA00022723"/>
    </source>
</evidence>
<dbReference type="EMBL" id="BJNW01000008">
    <property type="protein sequence ID" value="GEC98993.1"/>
    <property type="molecule type" value="Genomic_DNA"/>
</dbReference>
<dbReference type="Gene3D" id="3.30.70.2740">
    <property type="match status" value="1"/>
</dbReference>
<protein>
    <recommendedName>
        <fullName evidence="10">D-lactate dehydrogenase (cytochrome)</fullName>
        <ecNumber evidence="10">1.1.2.4</ecNumber>
    </recommendedName>
</protein>
<evidence type="ECO:0000256" key="8">
    <source>
        <dbReference type="ARBA" id="ARBA00023004"/>
    </source>
</evidence>
<dbReference type="Gene3D" id="3.30.43.10">
    <property type="entry name" value="Uridine Diphospho-n-acetylenolpyruvylglucosamine Reductase, domain 2"/>
    <property type="match status" value="1"/>
</dbReference>
<dbReference type="InterPro" id="IPR016169">
    <property type="entry name" value="FAD-bd_PCMH_sub2"/>
</dbReference>
<comment type="cofactor">
    <cofactor evidence="1">
        <name>FAD</name>
        <dbReference type="ChEBI" id="CHEBI:57692"/>
    </cofactor>
</comment>
<evidence type="ECO:0000256" key="3">
    <source>
        <dbReference type="ARBA" id="ARBA00022630"/>
    </source>
</evidence>
<dbReference type="PANTHER" id="PTHR11748:SF111">
    <property type="entry name" value="D-LACTATE DEHYDROGENASE, MITOCHONDRIAL-RELATED"/>
    <property type="match status" value="1"/>
</dbReference>
<dbReference type="Gene3D" id="3.30.465.10">
    <property type="match status" value="1"/>
</dbReference>
<gene>
    <name evidence="14" type="ORF">KVA01_11480</name>
</gene>
<dbReference type="Pfam" id="PF02913">
    <property type="entry name" value="FAD-oxidase_C"/>
    <property type="match status" value="1"/>
</dbReference>
<keyword evidence="8" id="KW-0408">Iron</keyword>
<dbReference type="PANTHER" id="PTHR11748">
    <property type="entry name" value="D-LACTATE DEHYDROGENASE"/>
    <property type="match status" value="1"/>
</dbReference>
<dbReference type="STRING" id="1272.GCA_900014985_00653"/>
<dbReference type="GO" id="GO:1903457">
    <property type="term" value="P:lactate catabolic process"/>
    <property type="evidence" value="ECO:0007669"/>
    <property type="project" value="TreeGrafter"/>
</dbReference>
<evidence type="ECO:0000313" key="14">
    <source>
        <dbReference type="EMBL" id="GEC98993.1"/>
    </source>
</evidence>
<keyword evidence="9" id="KW-0411">Iron-sulfur</keyword>
<dbReference type="SUPFAM" id="SSF46548">
    <property type="entry name" value="alpha-helical ferredoxin"/>
    <property type="match status" value="1"/>
</dbReference>
<dbReference type="Proteomes" id="UP000315730">
    <property type="component" value="Unassembled WGS sequence"/>
</dbReference>
<feature type="domain" description="4Fe-4S ferredoxin-type" evidence="12">
    <location>
        <begin position="546"/>
        <end position="575"/>
    </location>
</feature>
<feature type="domain" description="FAD-binding PCMH-type" evidence="13">
    <location>
        <begin position="52"/>
        <end position="280"/>
    </location>
</feature>
<dbReference type="GO" id="GO:0046872">
    <property type="term" value="F:metal ion binding"/>
    <property type="evidence" value="ECO:0007669"/>
    <property type="project" value="UniProtKB-KW"/>
</dbReference>
<dbReference type="InterPro" id="IPR004113">
    <property type="entry name" value="FAD-bd_oxidored_4_C"/>
</dbReference>
<evidence type="ECO:0000256" key="1">
    <source>
        <dbReference type="ARBA" id="ARBA00001974"/>
    </source>
</evidence>
<reference evidence="14 15" key="1">
    <citation type="submission" date="2019-06" db="EMBL/GenBank/DDBJ databases">
        <title>Whole genome shotgun sequence of Kocuria varians NBRC 15358.</title>
        <authorList>
            <person name="Hosoyama A."/>
            <person name="Uohara A."/>
            <person name="Ohji S."/>
            <person name="Ichikawa N."/>
        </authorList>
    </citation>
    <scope>NUCLEOTIDE SEQUENCE [LARGE SCALE GENOMIC DNA]</scope>
    <source>
        <strain evidence="14 15">NBRC 15358</strain>
    </source>
</reference>
<evidence type="ECO:0000256" key="10">
    <source>
        <dbReference type="ARBA" id="ARBA00038897"/>
    </source>
</evidence>
<evidence type="ECO:0000256" key="6">
    <source>
        <dbReference type="ARBA" id="ARBA00022946"/>
    </source>
</evidence>
<accession>A0A4Y4D5Y9</accession>
<dbReference type="SUPFAM" id="SSF56176">
    <property type="entry name" value="FAD-binding/transporter-associated domain-like"/>
    <property type="match status" value="1"/>
</dbReference>
<dbReference type="Pfam" id="PF01565">
    <property type="entry name" value="FAD_binding_4"/>
    <property type="match status" value="1"/>
</dbReference>
<name>A0A4Y4D5Y9_KOCVA</name>
<dbReference type="SUPFAM" id="SSF55103">
    <property type="entry name" value="FAD-linked oxidases, C-terminal domain"/>
    <property type="match status" value="1"/>
</dbReference>
<evidence type="ECO:0000256" key="11">
    <source>
        <dbReference type="SAM" id="MobiDB-lite"/>
    </source>
</evidence>
<evidence type="ECO:0000313" key="15">
    <source>
        <dbReference type="Proteomes" id="UP000315730"/>
    </source>
</evidence>
<dbReference type="GO" id="GO:0051536">
    <property type="term" value="F:iron-sulfur cluster binding"/>
    <property type="evidence" value="ECO:0007669"/>
    <property type="project" value="UniProtKB-KW"/>
</dbReference>
<dbReference type="InterPro" id="IPR016164">
    <property type="entry name" value="FAD-linked_Oxase-like_C"/>
</dbReference>
<dbReference type="InterPro" id="IPR016167">
    <property type="entry name" value="FAD-bd_PCMH_sub1"/>
</dbReference>
<evidence type="ECO:0000259" key="12">
    <source>
        <dbReference type="PROSITE" id="PS51379"/>
    </source>
</evidence>
<sequence length="958" mass="102728">MTPSGTLPASTTDAPDSPAARAVRRVERECGSGVVVRSELERRAVAHDASHYLMDPAAVLRPRDETEVGHIFAAAAAHGADLTLRSGGTSLSGQAVTDQLLVDVRRHFKGVEVLDDGARVRVAPGVTVRQVNARLAPHGRSLGPDPASETACTVGGVVANNSSGMACGTEFNTYRTLESMVLVLPSGTVLDTAAPDAEQQLRAREPELFHGLLRLRDRVRSNRESVRTVERLFAMKNTMGYGLNTFLDHEDPVRILEHLMIGSEGTLGFVASATLRTVPVHPHVATGLLVFPTVVAATNAVPELVGSRCATLELLDATSLAVSQRTGLAPPAIMDIPVEQQAALLVEYQGDTAEAVQDLGRAAAATFDTLDLTGPVSLTTDAAERASLWTVRKGLYTTVAGNRPQGTNALLEDVVVPVEQLGGTCEELTGLFDAHGYRDSVIFGHAKDGNVHFMLNEQFDDPRQLERYERFTEEMVDLVLGRGGSLKAEHGTGRIMAPFVRRQYGDELYEVMCELKTLIDPDLRFNPGVVLSDDPRSYLRDLKTAPPVESEVDRCVECGYCEPVCPSQDLTLTPRQRIVGRREIARAEADGNTELAARLRREYDYAGLQTCAVDGMCVTACPVHINTGDLVRRLRAENHSKVADLAWGAAARSWAATSAGAAFALTLASHLPTALPVSATRLARAALGADAVPAYSPELPAGGSRRSRLTTPPARPGAAPDAVFFPACIGAIFGTVQGEGPSTSEAFLAVCERAGFRLHVPEGIDSACCGTPWKSKGLPTGYAIMSERTLELLWRATDAGRLPVVCDASSCTEGLETMREHAREHPRYSGLTFVDAVTFTAEHVVPRLPQDARIDSLALHPTCSSVHLGITEDLLRVAHACAEDVTVPVSWGCCGYAGDRGMLHPELTASATAREAAEIRSGDFGAYASLNRTCEQALTEATGRPYEHVLQILERVTR</sequence>
<dbReference type="GO" id="GO:0004458">
    <property type="term" value="F:D-lactate dehydrogenase (cytochrome) activity"/>
    <property type="evidence" value="ECO:0007669"/>
    <property type="project" value="UniProtKB-EC"/>
</dbReference>
<keyword evidence="7" id="KW-0560">Oxidoreductase</keyword>
<feature type="compositionally biased region" description="Polar residues" evidence="11">
    <location>
        <begin position="1"/>
        <end position="14"/>
    </location>
</feature>
<dbReference type="PROSITE" id="PS51379">
    <property type="entry name" value="4FE4S_FER_2"/>
    <property type="match status" value="1"/>
</dbReference>
<dbReference type="InterPro" id="IPR016166">
    <property type="entry name" value="FAD-bd_PCMH"/>
</dbReference>
<dbReference type="InterPro" id="IPR017900">
    <property type="entry name" value="4Fe4S_Fe_S_CS"/>
</dbReference>
<dbReference type="EC" id="1.1.2.4" evidence="10"/>
<evidence type="ECO:0000256" key="7">
    <source>
        <dbReference type="ARBA" id="ARBA00023002"/>
    </source>
</evidence>
<dbReference type="PROSITE" id="PS00198">
    <property type="entry name" value="4FE4S_FER_1"/>
    <property type="match status" value="1"/>
</dbReference>
<dbReference type="Gene3D" id="1.10.1060.10">
    <property type="entry name" value="Alpha-helical ferredoxin"/>
    <property type="match status" value="1"/>
</dbReference>
<evidence type="ECO:0000256" key="2">
    <source>
        <dbReference type="ARBA" id="ARBA00008000"/>
    </source>
</evidence>
<keyword evidence="3" id="KW-0285">Flavoprotein</keyword>
<keyword evidence="5" id="KW-0274">FAD</keyword>
<dbReference type="InterPro" id="IPR036318">
    <property type="entry name" value="FAD-bd_PCMH-like_sf"/>
</dbReference>
<dbReference type="GO" id="GO:0008720">
    <property type="term" value="F:D-lactate dehydrogenase (NAD+) activity"/>
    <property type="evidence" value="ECO:0007669"/>
    <property type="project" value="TreeGrafter"/>
</dbReference>
<dbReference type="InterPro" id="IPR017896">
    <property type="entry name" value="4Fe4S_Fe-S-bd"/>
</dbReference>
<evidence type="ECO:0000259" key="13">
    <source>
        <dbReference type="PROSITE" id="PS51387"/>
    </source>
</evidence>
<evidence type="ECO:0000256" key="5">
    <source>
        <dbReference type="ARBA" id="ARBA00022827"/>
    </source>
</evidence>
<feature type="region of interest" description="Disordered" evidence="11">
    <location>
        <begin position="1"/>
        <end position="21"/>
    </location>
</feature>
<dbReference type="InterPro" id="IPR009051">
    <property type="entry name" value="Helical_ferredxn"/>
</dbReference>
<dbReference type="RefSeq" id="WP_141269287.1">
    <property type="nucleotide sequence ID" value="NZ_BJNW01000008.1"/>
</dbReference>
<evidence type="ECO:0000256" key="9">
    <source>
        <dbReference type="ARBA" id="ARBA00023014"/>
    </source>
</evidence>
<organism evidence="14 15">
    <name type="scientific">Kocuria varians</name>
    <name type="common">Micrococcus varians</name>
    <dbReference type="NCBI Taxonomy" id="1272"/>
    <lineage>
        <taxon>Bacteria</taxon>
        <taxon>Bacillati</taxon>
        <taxon>Actinomycetota</taxon>
        <taxon>Actinomycetes</taxon>
        <taxon>Micrococcales</taxon>
        <taxon>Micrococcaceae</taxon>
        <taxon>Kocuria</taxon>
    </lineage>
</organism>
<keyword evidence="4" id="KW-0479">Metal-binding</keyword>
<dbReference type="InterPro" id="IPR006094">
    <property type="entry name" value="Oxid_FAD_bind_N"/>
</dbReference>
<dbReference type="Pfam" id="PF13183">
    <property type="entry name" value="Fer4_8"/>
    <property type="match status" value="1"/>
</dbReference>
<dbReference type="GO" id="GO:0071949">
    <property type="term" value="F:FAD binding"/>
    <property type="evidence" value="ECO:0007669"/>
    <property type="project" value="InterPro"/>
</dbReference>
<keyword evidence="6" id="KW-0809">Transit peptide</keyword>
<dbReference type="OrthoDB" id="9770306at2"/>
<proteinExistence type="inferred from homology"/>
<comment type="caution">
    <text evidence="14">The sequence shown here is derived from an EMBL/GenBank/DDBJ whole genome shotgun (WGS) entry which is preliminary data.</text>
</comment>
<dbReference type="AlphaFoldDB" id="A0A4Y4D5Y9"/>
<keyword evidence="15" id="KW-1185">Reference proteome</keyword>
<dbReference type="PROSITE" id="PS51387">
    <property type="entry name" value="FAD_PCMH"/>
    <property type="match status" value="1"/>
</dbReference>